<protein>
    <submittedName>
        <fullName evidence="1">Copper chaperone PCu(A)C</fullName>
    </submittedName>
</protein>
<sequence>MALNLRTSRPWHKAVTFLVVGCLAAVWGVTGCSGDGGDYNPPGANARVGPVLIRYAHIAEPPDGPWRTGDDAPLYLWLFTQGQRTDRLLGAETTVAQSVDIVDADGAVRGPVVLPTGKLVELEKGRAHLLLRGLRQQIRGGDYVWVTLRFERAGEIALQVHSQIPTYVDDDATDAPGLTSPSPE</sequence>
<evidence type="ECO:0000313" key="1">
    <source>
        <dbReference type="EMBL" id="QOV33413.1"/>
    </source>
</evidence>
<dbReference type="InterPro" id="IPR036182">
    <property type="entry name" value="PCuAC_sf"/>
</dbReference>
<name>A0A7M2SDC2_9ACTN</name>
<dbReference type="RefSeq" id="WP_194038291.1">
    <property type="nucleotide sequence ID" value="NZ_CP063373.1"/>
</dbReference>
<evidence type="ECO:0000313" key="2">
    <source>
        <dbReference type="Proteomes" id="UP000594205"/>
    </source>
</evidence>
<dbReference type="PANTHER" id="PTHR36302">
    <property type="entry name" value="BLR7088 PROTEIN"/>
    <property type="match status" value="1"/>
</dbReference>
<dbReference type="AlphaFoldDB" id="A0A7M2SDC2"/>
<accession>A0A7M2SDC2</accession>
<reference evidence="1 2" key="1">
    <citation type="submission" date="2020-10" db="EMBL/GenBank/DDBJ databases">
        <title>Streptomyces ferrugineus complate genome analysis.</title>
        <authorList>
            <person name="Anwar N."/>
        </authorList>
    </citation>
    <scope>NUCLEOTIDE SEQUENCE [LARGE SCALE GENOMIC DNA]</scope>
    <source>
        <strain evidence="1 2">CCTCC AA2014009</strain>
    </source>
</reference>
<dbReference type="KEGG" id="sfeu:IM697_24705"/>
<organism evidence="1 2">
    <name type="scientific">Streptomyces ferrugineus</name>
    <dbReference type="NCBI Taxonomy" id="1413221"/>
    <lineage>
        <taxon>Bacteria</taxon>
        <taxon>Bacillati</taxon>
        <taxon>Actinomycetota</taxon>
        <taxon>Actinomycetes</taxon>
        <taxon>Kitasatosporales</taxon>
        <taxon>Streptomycetaceae</taxon>
        <taxon>Streptomyces</taxon>
    </lineage>
</organism>
<dbReference type="InterPro" id="IPR058248">
    <property type="entry name" value="Lxx211020-like"/>
</dbReference>
<dbReference type="EMBL" id="CP063373">
    <property type="protein sequence ID" value="QOV33413.1"/>
    <property type="molecule type" value="Genomic_DNA"/>
</dbReference>
<proteinExistence type="predicted"/>
<keyword evidence="2" id="KW-1185">Reference proteome</keyword>
<dbReference type="InterPro" id="IPR007410">
    <property type="entry name" value="LpqE-like"/>
</dbReference>
<dbReference type="Proteomes" id="UP000594205">
    <property type="component" value="Chromosome"/>
</dbReference>
<dbReference type="SUPFAM" id="SSF110087">
    <property type="entry name" value="DR1885-like metal-binding protein"/>
    <property type="match status" value="1"/>
</dbReference>
<dbReference type="Gene3D" id="2.60.40.1890">
    <property type="entry name" value="PCu(A)C copper chaperone"/>
    <property type="match status" value="1"/>
</dbReference>
<dbReference type="PANTHER" id="PTHR36302:SF1">
    <property type="entry name" value="COPPER CHAPERONE PCU(A)C"/>
    <property type="match status" value="1"/>
</dbReference>
<dbReference type="Pfam" id="PF04314">
    <property type="entry name" value="PCuAC"/>
    <property type="match status" value="1"/>
</dbReference>
<dbReference type="PROSITE" id="PS51257">
    <property type="entry name" value="PROKAR_LIPOPROTEIN"/>
    <property type="match status" value="1"/>
</dbReference>
<gene>
    <name evidence="1" type="ORF">IM697_24705</name>
</gene>